<sequence>MCIIARIFKNIPYRISKGYSFVQNTEKNALKDTFIFSKTIVPCLS</sequence>
<dbReference type="Proteomes" id="UP000512184">
    <property type="component" value="Chromosome"/>
</dbReference>
<organism evidence="1 2">
    <name type="scientific">Chlamydia suis</name>
    <dbReference type="NCBI Taxonomy" id="83559"/>
    <lineage>
        <taxon>Bacteria</taxon>
        <taxon>Pseudomonadati</taxon>
        <taxon>Chlamydiota</taxon>
        <taxon>Chlamydiia</taxon>
        <taxon>Chlamydiales</taxon>
        <taxon>Chlamydiaceae</taxon>
        <taxon>Chlamydia/Chlamydophila group</taxon>
        <taxon>Chlamydia</taxon>
    </lineage>
</organism>
<gene>
    <name evidence="1" type="primary">hypothetical protein</name>
    <name evidence="1" type="ORF">Chls_904</name>
</gene>
<dbReference type="EMBL" id="CP035278">
    <property type="protein sequence ID" value="QHP83779.1"/>
    <property type="molecule type" value="Genomic_DNA"/>
</dbReference>
<proteinExistence type="predicted"/>
<protein>
    <submittedName>
        <fullName evidence="1">Uncharacterized protein</fullName>
    </submittedName>
</protein>
<keyword evidence="2" id="KW-1185">Reference proteome</keyword>
<accession>A0ABX6IV25</accession>
<evidence type="ECO:0000313" key="1">
    <source>
        <dbReference type="EMBL" id="QHP83779.1"/>
    </source>
</evidence>
<evidence type="ECO:0000313" key="2">
    <source>
        <dbReference type="Proteomes" id="UP000512184"/>
    </source>
</evidence>
<reference evidence="1" key="1">
    <citation type="submission" date="2019-01" db="EMBL/GenBank/DDBJ databases">
        <title>Whole genome sequencing and annotation enables comparative genome analysis that reveals unique features of the Chlamydia suis R19 Genome.</title>
        <authorList>
            <person name="Dimond Z.E."/>
        </authorList>
    </citation>
    <scope>NUCLEOTIDE SEQUENCE [LARGE SCALE GENOMIC DNA]</scope>
    <source>
        <strain evidence="1">R19</strain>
    </source>
</reference>
<name>A0ABX6IV25_9CHLA</name>